<dbReference type="RefSeq" id="WP_183557514.1">
    <property type="nucleotide sequence ID" value="NZ_JACHBX010000005.1"/>
</dbReference>
<accession>A0A7X0CGE8</accession>
<comment type="caution">
    <text evidence="2">The sequence shown here is derived from an EMBL/GenBank/DDBJ whole genome shotgun (WGS) entry which is preliminary data.</text>
</comment>
<organism evidence="2 3">
    <name type="scientific">Massilia aurea</name>
    <dbReference type="NCBI Taxonomy" id="373040"/>
    <lineage>
        <taxon>Bacteria</taxon>
        <taxon>Pseudomonadati</taxon>
        <taxon>Pseudomonadota</taxon>
        <taxon>Betaproteobacteria</taxon>
        <taxon>Burkholderiales</taxon>
        <taxon>Oxalobacteraceae</taxon>
        <taxon>Telluria group</taxon>
        <taxon>Massilia</taxon>
    </lineage>
</organism>
<evidence type="ECO:0000313" key="2">
    <source>
        <dbReference type="EMBL" id="MBB6136256.1"/>
    </source>
</evidence>
<keyword evidence="3" id="KW-1185">Reference proteome</keyword>
<dbReference type="AlphaFoldDB" id="A0A7X0CGE8"/>
<name>A0A7X0CGE8_9BURK</name>
<evidence type="ECO:0000256" key="1">
    <source>
        <dbReference type="SAM" id="SignalP"/>
    </source>
</evidence>
<dbReference type="Proteomes" id="UP000540787">
    <property type="component" value="Unassembled WGS sequence"/>
</dbReference>
<feature type="signal peptide" evidence="1">
    <location>
        <begin position="1"/>
        <end position="21"/>
    </location>
</feature>
<proteinExistence type="predicted"/>
<reference evidence="2 3" key="1">
    <citation type="submission" date="2020-08" db="EMBL/GenBank/DDBJ databases">
        <title>The Agave Microbiome: Exploring the role of microbial communities in plant adaptations to desert environments.</title>
        <authorList>
            <person name="Partida-Martinez L.P."/>
        </authorList>
    </citation>
    <scope>NUCLEOTIDE SEQUENCE [LARGE SCALE GENOMIC DNA]</scope>
    <source>
        <strain evidence="2 3">AT3.2</strain>
    </source>
</reference>
<keyword evidence="1" id="KW-0732">Signal</keyword>
<feature type="chain" id="PRO_5031315123" evidence="1">
    <location>
        <begin position="22"/>
        <end position="145"/>
    </location>
</feature>
<evidence type="ECO:0000313" key="3">
    <source>
        <dbReference type="Proteomes" id="UP000540787"/>
    </source>
</evidence>
<gene>
    <name evidence="2" type="ORF">HD842_004433</name>
</gene>
<dbReference type="EMBL" id="JACHBX010000005">
    <property type="protein sequence ID" value="MBB6136256.1"/>
    <property type="molecule type" value="Genomic_DNA"/>
</dbReference>
<sequence>MKNLKAASFLFVLAFTSELFAEDLQNFEKKTGGEERCVSDSGNEVKDFKWIEAPAGRFFSSFSFEPEGSIRSWAGNDIGCSIREKKTESIMVTLRGAQVPVEVTTAYYTLAHADCGSGVGRTAAHIAANESARAVCVAKGKTALK</sequence>
<protein>
    <submittedName>
        <fullName evidence="2">Uncharacterized protein</fullName>
    </submittedName>
</protein>